<dbReference type="AlphaFoldDB" id="A0A844GD23"/>
<evidence type="ECO:0000256" key="5">
    <source>
        <dbReference type="ARBA" id="ARBA00022801"/>
    </source>
</evidence>
<proteinExistence type="inferred from homology"/>
<dbReference type="InterPro" id="IPR000086">
    <property type="entry name" value="NUDIX_hydrolase_dom"/>
</dbReference>
<accession>A0A844GD23</accession>
<evidence type="ECO:0000256" key="1">
    <source>
        <dbReference type="ARBA" id="ARBA00001946"/>
    </source>
</evidence>
<evidence type="ECO:0000256" key="4">
    <source>
        <dbReference type="ARBA" id="ARBA00015552"/>
    </source>
</evidence>
<dbReference type="GO" id="GO:0017110">
    <property type="term" value="F:nucleoside diphosphate phosphatase activity"/>
    <property type="evidence" value="ECO:0007669"/>
    <property type="project" value="InterPro"/>
</dbReference>
<sequence>MSRWKPNTTVAAILEQNGRFLMVEEDTTDGRRFNQPAGHLERGESLIEAVVRETLEETGWHFTPTALVGIYLAERPESDISYLRFAFTGTLVRHDPSRALDDGIIAARWLTHEEIVAQQSRLRSPVVLESLHDYLQSARHPLNLLHHIR</sequence>
<dbReference type="Gene3D" id="3.90.79.10">
    <property type="entry name" value="Nucleoside Triphosphate Pyrophosphohydrolase"/>
    <property type="match status" value="1"/>
</dbReference>
<dbReference type="RefSeq" id="WP_230369153.1">
    <property type="nucleotide sequence ID" value="NZ_WLYX01000001.1"/>
</dbReference>
<dbReference type="PANTHER" id="PTHR43222:SF11">
    <property type="entry name" value="PHOSPHATASE NUDJ"/>
    <property type="match status" value="1"/>
</dbReference>
<evidence type="ECO:0000256" key="6">
    <source>
        <dbReference type="RuleBase" id="RU364043"/>
    </source>
</evidence>
<evidence type="ECO:0000259" key="7">
    <source>
        <dbReference type="PROSITE" id="PS51462"/>
    </source>
</evidence>
<organism evidence="8 9">
    <name type="scientific">Paludibacterium denitrificans</name>
    <dbReference type="NCBI Taxonomy" id="2675226"/>
    <lineage>
        <taxon>Bacteria</taxon>
        <taxon>Pseudomonadati</taxon>
        <taxon>Pseudomonadota</taxon>
        <taxon>Betaproteobacteria</taxon>
        <taxon>Neisseriales</taxon>
        <taxon>Chromobacteriaceae</taxon>
        <taxon>Paludibacterium</taxon>
    </lineage>
</organism>
<dbReference type="EMBL" id="WLYX01000001">
    <property type="protein sequence ID" value="MTD32664.1"/>
    <property type="molecule type" value="Genomic_DNA"/>
</dbReference>
<evidence type="ECO:0000256" key="3">
    <source>
        <dbReference type="ARBA" id="ARBA00011245"/>
    </source>
</evidence>
<keyword evidence="9" id="KW-1185">Reference proteome</keyword>
<dbReference type="SUPFAM" id="SSF55811">
    <property type="entry name" value="Nudix"/>
    <property type="match status" value="1"/>
</dbReference>
<dbReference type="PANTHER" id="PTHR43222">
    <property type="entry name" value="NUDIX HYDROLASE 23"/>
    <property type="match status" value="1"/>
</dbReference>
<comment type="cofactor">
    <cofactor evidence="1 6">
        <name>Mg(2+)</name>
        <dbReference type="ChEBI" id="CHEBI:18420"/>
    </cofactor>
</comment>
<feature type="domain" description="Nudix hydrolase" evidence="7">
    <location>
        <begin position="3"/>
        <end position="135"/>
    </location>
</feature>
<evidence type="ECO:0000313" key="8">
    <source>
        <dbReference type="EMBL" id="MTD32664.1"/>
    </source>
</evidence>
<evidence type="ECO:0000313" key="9">
    <source>
        <dbReference type="Proteomes" id="UP000446658"/>
    </source>
</evidence>
<reference evidence="8 9" key="1">
    <citation type="submission" date="2019-11" db="EMBL/GenBank/DDBJ databases">
        <title>Draft genome sequence of Paludibacterium sp. dN18-1.</title>
        <authorList>
            <person name="Im W.-T."/>
        </authorList>
    </citation>
    <scope>NUCLEOTIDE SEQUENCE [LARGE SCALE GENOMIC DNA]</scope>
    <source>
        <strain evidence="9">dN 18-1</strain>
    </source>
</reference>
<keyword evidence="5 6" id="KW-0378">Hydrolase</keyword>
<comment type="caution">
    <text evidence="8">The sequence shown here is derived from an EMBL/GenBank/DDBJ whole genome shotgun (WGS) entry which is preliminary data.</text>
</comment>
<dbReference type="EC" id="3.6.1.-" evidence="6"/>
<dbReference type="PROSITE" id="PS00893">
    <property type="entry name" value="NUDIX_BOX"/>
    <property type="match status" value="1"/>
</dbReference>
<dbReference type="InterPro" id="IPR020084">
    <property type="entry name" value="NUDIX_hydrolase_CS"/>
</dbReference>
<dbReference type="InterPro" id="IPR033713">
    <property type="entry name" value="NudJ"/>
</dbReference>
<dbReference type="GO" id="GO:0004787">
    <property type="term" value="F:thiamine diphosphate phosphatase activity"/>
    <property type="evidence" value="ECO:0007669"/>
    <property type="project" value="InterPro"/>
</dbReference>
<dbReference type="Pfam" id="PF00293">
    <property type="entry name" value="NUDIX"/>
    <property type="match status" value="1"/>
</dbReference>
<dbReference type="InterPro" id="IPR015797">
    <property type="entry name" value="NUDIX_hydrolase-like_dom_sf"/>
</dbReference>
<dbReference type="GO" id="GO:0017111">
    <property type="term" value="F:ribonucleoside triphosphate phosphatase activity"/>
    <property type="evidence" value="ECO:0007669"/>
    <property type="project" value="InterPro"/>
</dbReference>
<comment type="subunit">
    <text evidence="3 6">Monomer.</text>
</comment>
<dbReference type="PROSITE" id="PS51462">
    <property type="entry name" value="NUDIX"/>
    <property type="match status" value="1"/>
</dbReference>
<comment type="similarity">
    <text evidence="2 6">Belongs to the Nudix hydrolase family. NudJ subfamily.</text>
</comment>
<gene>
    <name evidence="6" type="primary">nudJ</name>
    <name evidence="8" type="ORF">GKE73_03135</name>
</gene>
<keyword evidence="6" id="KW-0460">Magnesium</keyword>
<evidence type="ECO:0000256" key="2">
    <source>
        <dbReference type="ARBA" id="ARBA00007608"/>
    </source>
</evidence>
<dbReference type="Proteomes" id="UP000446658">
    <property type="component" value="Unassembled WGS sequence"/>
</dbReference>
<protein>
    <recommendedName>
        <fullName evidence="4 6">Phosphatase NudJ</fullName>
        <ecNumber evidence="6">3.6.1.-</ecNumber>
    </recommendedName>
</protein>
<dbReference type="CDD" id="cd03675">
    <property type="entry name" value="NUDIX_Hydrolase"/>
    <property type="match status" value="1"/>
</dbReference>
<name>A0A844GD23_9NEIS</name>